<sequence>MSFLFYFRKLFRNMKKILTLLFLSVTTLSYAQQLKLGNNPSVIKKSALLELESGSQGLLLPRISDTTSTTIKSSPDGMLIYLTLNNSLTVRSLGAWQSLGSPTFTLTGDVTGTGTGTVASTISNQAVTFAKMQNINTQKLLGRYTAGLGSTQEVSLDNSLKFNAGGTLYADSSLAIWNASKLVGLRVSSKAPANGEVLKWNGTAWESNTDNGGSSSLTLTGDVTGTGTGTVASTISNQAVTFAKMQNINTQKLLGRYTAGAGSPQEVALDNSLKLNTGGTLYADSSLAIWNASKLVGLRVSSKTPTSGEVLKWNGTAWETNTDNDGGATYGTLADNDIGNADVAGSTTRMKIWASPVTGVVTNGPAGTTAYAWSTMAFKGNNGGFTTQLYFDKNTLALKEWTGITAPLGTTAINGWYKAIMTNGNNTITNGSIIFGSVTSDASSEVGQDNANFFWDDTNNRLGVKTNAPTSTAMVNGSFSLPIRGVTSSTTLTESDYTVVKTSGANITITLPAANTCKGRIYVFKKPNNGTVTIDTNGGQIDAAASVSLTSSSRISYTIQSDGSNWWIIAGI</sequence>
<proteinExistence type="predicted"/>
<feature type="chain" id="PRO_5011724188" evidence="1">
    <location>
        <begin position="32"/>
        <end position="572"/>
    </location>
</feature>
<protein>
    <submittedName>
        <fullName evidence="2">Uncharacterized protein</fullName>
    </submittedName>
</protein>
<gene>
    <name evidence="2" type="ORF">SAMN04488121_105253</name>
</gene>
<dbReference type="EMBL" id="FNBN01000005">
    <property type="protein sequence ID" value="SDG62670.1"/>
    <property type="molecule type" value="Genomic_DNA"/>
</dbReference>
<dbReference type="AlphaFoldDB" id="A0A1G7VUV6"/>
<evidence type="ECO:0000313" key="2">
    <source>
        <dbReference type="EMBL" id="SDG62670.1"/>
    </source>
</evidence>
<organism evidence="2 3">
    <name type="scientific">Chitinophaga filiformis</name>
    <name type="common">Myxococcus filiformis</name>
    <name type="synonym">Flexibacter filiformis</name>
    <dbReference type="NCBI Taxonomy" id="104663"/>
    <lineage>
        <taxon>Bacteria</taxon>
        <taxon>Pseudomonadati</taxon>
        <taxon>Bacteroidota</taxon>
        <taxon>Chitinophagia</taxon>
        <taxon>Chitinophagales</taxon>
        <taxon>Chitinophagaceae</taxon>
        <taxon>Chitinophaga</taxon>
    </lineage>
</organism>
<dbReference type="STRING" id="104663.SAMN04488121_105253"/>
<evidence type="ECO:0000256" key="1">
    <source>
        <dbReference type="SAM" id="SignalP"/>
    </source>
</evidence>
<dbReference type="Pfam" id="PF19264">
    <property type="entry name" value="DUF5907"/>
    <property type="match status" value="2"/>
</dbReference>
<accession>A0A1G7VUV6</accession>
<feature type="signal peptide" evidence="1">
    <location>
        <begin position="1"/>
        <end position="31"/>
    </location>
</feature>
<reference evidence="2 3" key="1">
    <citation type="submission" date="2016-10" db="EMBL/GenBank/DDBJ databases">
        <authorList>
            <person name="de Groot N.N."/>
        </authorList>
    </citation>
    <scope>NUCLEOTIDE SEQUENCE [LARGE SCALE GENOMIC DNA]</scope>
    <source>
        <strain evidence="2 3">DSM 527</strain>
    </source>
</reference>
<dbReference type="Proteomes" id="UP000199045">
    <property type="component" value="Unassembled WGS sequence"/>
</dbReference>
<evidence type="ECO:0000313" key="3">
    <source>
        <dbReference type="Proteomes" id="UP000199045"/>
    </source>
</evidence>
<keyword evidence="1" id="KW-0732">Signal</keyword>
<name>A0A1G7VUV6_CHIFI</name>
<dbReference type="InterPro" id="IPR045571">
    <property type="entry name" value="DUF5907"/>
</dbReference>